<dbReference type="PROSITE" id="PS50928">
    <property type="entry name" value="ABC_TM1"/>
    <property type="match status" value="1"/>
</dbReference>
<comment type="subcellular location">
    <subcellularLocation>
        <location evidence="1 8">Cell membrane</location>
        <topology evidence="1 8">Multi-pass membrane protein</topology>
    </subcellularLocation>
</comment>
<evidence type="ECO:0000256" key="5">
    <source>
        <dbReference type="ARBA" id="ARBA00022970"/>
    </source>
</evidence>
<comment type="caution">
    <text evidence="10">The sequence shown here is derived from an EMBL/GenBank/DDBJ whole genome shotgun (WGS) entry which is preliminary data.</text>
</comment>
<sequence length="305" mass="32662">MTDSSAPAPAGPVSARDGRDARVVLPTRHPARWAMAAVVLLIVAGGITQVVGNERFQWDVVGEYLFAQPILQGVAKTLMLTAAAMAIGVGLGVVIAVLRLSPNPILSSAAWTYSWFFRGTPLLVQLLFWYFLAALYPTIGVGGMSWSANELISPLTAALLGLGLNEAAYMSEIVRSGILSVPPGQAEAASAVGMRRSQVMRRVVLPQAMRVIIPPTGNETIGMLKHTALVLVIGYTELMTTASNIYSRTYQTIPLLLVAAAWYLAISAVLSVGQYFIERHFGRGFSNHRVSRKGSRAARKGEAVA</sequence>
<dbReference type="CDD" id="cd06261">
    <property type="entry name" value="TM_PBP2"/>
    <property type="match status" value="1"/>
</dbReference>
<dbReference type="Proteomes" id="UP000582231">
    <property type="component" value="Unassembled WGS sequence"/>
</dbReference>
<evidence type="ECO:0000313" key="10">
    <source>
        <dbReference type="EMBL" id="NYD32540.1"/>
    </source>
</evidence>
<reference evidence="10 11" key="1">
    <citation type="submission" date="2020-07" db="EMBL/GenBank/DDBJ databases">
        <title>Sequencing the genomes of 1000 actinobacteria strains.</title>
        <authorList>
            <person name="Klenk H.-P."/>
        </authorList>
    </citation>
    <scope>NUCLEOTIDE SEQUENCE [LARGE SCALE GENOMIC DNA]</scope>
    <source>
        <strain evidence="10 11">DSM 19082</strain>
    </source>
</reference>
<keyword evidence="4 8" id="KW-0812">Transmembrane</keyword>
<dbReference type="EMBL" id="JACCBF010000001">
    <property type="protein sequence ID" value="NYD32540.1"/>
    <property type="molecule type" value="Genomic_DNA"/>
</dbReference>
<feature type="transmembrane region" description="Helical" evidence="8">
    <location>
        <begin position="33"/>
        <end position="52"/>
    </location>
</feature>
<feature type="domain" description="ABC transmembrane type-1" evidence="9">
    <location>
        <begin position="74"/>
        <end position="274"/>
    </location>
</feature>
<organism evidence="10 11">
    <name type="scientific">Nocardioides kongjuensis</name>
    <dbReference type="NCBI Taxonomy" id="349522"/>
    <lineage>
        <taxon>Bacteria</taxon>
        <taxon>Bacillati</taxon>
        <taxon>Actinomycetota</taxon>
        <taxon>Actinomycetes</taxon>
        <taxon>Propionibacteriales</taxon>
        <taxon>Nocardioidaceae</taxon>
        <taxon>Nocardioides</taxon>
    </lineage>
</organism>
<dbReference type="InterPro" id="IPR035906">
    <property type="entry name" value="MetI-like_sf"/>
</dbReference>
<evidence type="ECO:0000313" key="11">
    <source>
        <dbReference type="Proteomes" id="UP000582231"/>
    </source>
</evidence>
<keyword evidence="5" id="KW-0029">Amino-acid transport</keyword>
<feature type="transmembrane region" description="Helical" evidence="8">
    <location>
        <begin position="253"/>
        <end position="277"/>
    </location>
</feature>
<dbReference type="NCBIfam" id="TIGR01726">
    <property type="entry name" value="HEQRo_perm_3TM"/>
    <property type="match status" value="1"/>
</dbReference>
<dbReference type="AlphaFoldDB" id="A0A852RUI4"/>
<accession>A0A852RUI4</accession>
<dbReference type="FunFam" id="1.10.3720.10:FF:000006">
    <property type="entry name" value="Glutamate/aspartate ABC transporter, permease protein GltK"/>
    <property type="match status" value="1"/>
</dbReference>
<name>A0A852RUI4_9ACTN</name>
<evidence type="ECO:0000256" key="1">
    <source>
        <dbReference type="ARBA" id="ARBA00004651"/>
    </source>
</evidence>
<dbReference type="GO" id="GO:0022857">
    <property type="term" value="F:transmembrane transporter activity"/>
    <property type="evidence" value="ECO:0007669"/>
    <property type="project" value="InterPro"/>
</dbReference>
<evidence type="ECO:0000259" key="9">
    <source>
        <dbReference type="PROSITE" id="PS50928"/>
    </source>
</evidence>
<evidence type="ECO:0000256" key="4">
    <source>
        <dbReference type="ARBA" id="ARBA00022692"/>
    </source>
</evidence>
<keyword evidence="11" id="KW-1185">Reference proteome</keyword>
<dbReference type="InterPro" id="IPR010065">
    <property type="entry name" value="AA_ABC_transptr_permease_3TM"/>
</dbReference>
<dbReference type="RefSeq" id="WP_343052757.1">
    <property type="nucleotide sequence ID" value="NZ_BAABEF010000001.1"/>
</dbReference>
<keyword evidence="6 8" id="KW-1133">Transmembrane helix</keyword>
<keyword evidence="3" id="KW-1003">Cell membrane</keyword>
<comment type="similarity">
    <text evidence="8">Belongs to the binding-protein-dependent transport system permease family.</text>
</comment>
<evidence type="ECO:0000256" key="8">
    <source>
        <dbReference type="RuleBase" id="RU363032"/>
    </source>
</evidence>
<evidence type="ECO:0000256" key="6">
    <source>
        <dbReference type="ARBA" id="ARBA00022989"/>
    </source>
</evidence>
<dbReference type="GO" id="GO:0006865">
    <property type="term" value="P:amino acid transport"/>
    <property type="evidence" value="ECO:0007669"/>
    <property type="project" value="UniProtKB-KW"/>
</dbReference>
<dbReference type="SUPFAM" id="SSF161098">
    <property type="entry name" value="MetI-like"/>
    <property type="match status" value="1"/>
</dbReference>
<dbReference type="PANTHER" id="PTHR30614:SF0">
    <property type="entry name" value="L-CYSTINE TRANSPORT SYSTEM PERMEASE PROTEIN TCYL"/>
    <property type="match status" value="1"/>
</dbReference>
<feature type="transmembrane region" description="Helical" evidence="8">
    <location>
        <begin position="110"/>
        <end position="131"/>
    </location>
</feature>
<feature type="transmembrane region" description="Helical" evidence="8">
    <location>
        <begin position="78"/>
        <end position="98"/>
    </location>
</feature>
<dbReference type="InterPro" id="IPR000515">
    <property type="entry name" value="MetI-like"/>
</dbReference>
<dbReference type="InterPro" id="IPR043429">
    <property type="entry name" value="ArtM/GltK/GlnP/TcyL/YhdX-like"/>
</dbReference>
<dbReference type="GO" id="GO:0043190">
    <property type="term" value="C:ATP-binding cassette (ABC) transporter complex"/>
    <property type="evidence" value="ECO:0007669"/>
    <property type="project" value="InterPro"/>
</dbReference>
<keyword evidence="2 8" id="KW-0813">Transport</keyword>
<proteinExistence type="inferred from homology"/>
<dbReference type="Pfam" id="PF00528">
    <property type="entry name" value="BPD_transp_1"/>
    <property type="match status" value="1"/>
</dbReference>
<evidence type="ECO:0000256" key="7">
    <source>
        <dbReference type="ARBA" id="ARBA00023136"/>
    </source>
</evidence>
<dbReference type="PANTHER" id="PTHR30614">
    <property type="entry name" value="MEMBRANE COMPONENT OF AMINO ACID ABC TRANSPORTER"/>
    <property type="match status" value="1"/>
</dbReference>
<protein>
    <submittedName>
        <fullName evidence="10">Polar amino acid transport system permease protein</fullName>
    </submittedName>
</protein>
<keyword evidence="7 8" id="KW-0472">Membrane</keyword>
<dbReference type="Gene3D" id="1.10.3720.10">
    <property type="entry name" value="MetI-like"/>
    <property type="match status" value="1"/>
</dbReference>
<evidence type="ECO:0000256" key="2">
    <source>
        <dbReference type="ARBA" id="ARBA00022448"/>
    </source>
</evidence>
<evidence type="ECO:0000256" key="3">
    <source>
        <dbReference type="ARBA" id="ARBA00022475"/>
    </source>
</evidence>
<gene>
    <name evidence="10" type="ORF">BJ958_004086</name>
</gene>